<dbReference type="Gene3D" id="1.10.510.10">
    <property type="entry name" value="Transferase(Phosphotransferase) domain 1"/>
    <property type="match status" value="1"/>
</dbReference>
<dbReference type="SMART" id="SM00467">
    <property type="entry name" value="GS"/>
    <property type="match status" value="1"/>
</dbReference>
<comment type="similarity">
    <text evidence="4">Belongs to the protein kinase superfamily. TKL Ser/Thr protein kinase family. TGFB receptor subfamily.</text>
</comment>
<comment type="subcellular location">
    <subcellularLocation>
        <location evidence="3">Membrane</location>
        <topology evidence="3">Single-pass type I membrane protein</topology>
    </subcellularLocation>
</comment>
<comment type="cofactor">
    <cofactor evidence="2">
        <name>Mg(2+)</name>
        <dbReference type="ChEBI" id="CHEBI:18420"/>
    </cofactor>
</comment>
<reference evidence="31" key="2">
    <citation type="submission" date="2004-02" db="EMBL/GenBank/DDBJ databases">
        <authorList>
            <consortium name="Genoscope"/>
            <consortium name="Whitehead Institute Centre for Genome Research"/>
        </authorList>
    </citation>
    <scope>NUCLEOTIDE SEQUENCE</scope>
</reference>
<keyword evidence="15" id="KW-0460">Magnesium</keyword>
<keyword evidence="12 27" id="KW-0547">Nucleotide-binding</keyword>
<evidence type="ECO:0000256" key="20">
    <source>
        <dbReference type="ARBA" id="ARBA00047681"/>
    </source>
</evidence>
<dbReference type="KEGG" id="tng:GSTEN00028084G001"/>
<comment type="subunit">
    <text evidence="22">Binds the type 2 receptor protein ACVR2A.</text>
</comment>
<dbReference type="Pfam" id="PF08515">
    <property type="entry name" value="TGF_beta_GS"/>
    <property type="match status" value="1"/>
</dbReference>
<dbReference type="SUPFAM" id="SSF57302">
    <property type="entry name" value="Snake toxin-like"/>
    <property type="match status" value="1"/>
</dbReference>
<evidence type="ECO:0000256" key="5">
    <source>
        <dbReference type="ARBA" id="ARBA00012401"/>
    </source>
</evidence>
<feature type="non-terminal residue" evidence="31">
    <location>
        <position position="1"/>
    </location>
</feature>
<dbReference type="InterPro" id="IPR000472">
    <property type="entry name" value="Activin_recp"/>
</dbReference>
<keyword evidence="18" id="KW-0675">Receptor</keyword>
<dbReference type="InterPro" id="IPR001245">
    <property type="entry name" value="Ser-Thr/Tyr_kinase_cat_dom"/>
</dbReference>
<keyword evidence="10" id="KW-0479">Metal-binding</keyword>
<evidence type="ECO:0000256" key="22">
    <source>
        <dbReference type="ARBA" id="ARBA00064912"/>
    </source>
</evidence>
<dbReference type="Pfam" id="PF00069">
    <property type="entry name" value="Pkinase"/>
    <property type="match status" value="1"/>
</dbReference>
<dbReference type="AlphaFoldDB" id="Q4RW14"/>
<feature type="domain" description="Protein kinase" evidence="29">
    <location>
        <begin position="205"/>
        <end position="519"/>
    </location>
</feature>
<dbReference type="GO" id="GO:0005524">
    <property type="term" value="F:ATP binding"/>
    <property type="evidence" value="ECO:0007669"/>
    <property type="project" value="UniProtKB-UniRule"/>
</dbReference>
<dbReference type="PANTHER" id="PTHR23255">
    <property type="entry name" value="TRANSFORMING GROWTH FACTOR-BETA RECEPTOR TYPE I AND II"/>
    <property type="match status" value="1"/>
</dbReference>
<dbReference type="CDD" id="cd14143">
    <property type="entry name" value="STKc_TGFbR1_ACVR1b_ACVR1c"/>
    <property type="match status" value="1"/>
</dbReference>
<keyword evidence="8 28" id="KW-0812">Transmembrane</keyword>
<keyword evidence="7" id="KW-0808">Transferase</keyword>
<dbReference type="Pfam" id="PF01064">
    <property type="entry name" value="Activin_recp"/>
    <property type="match status" value="1"/>
</dbReference>
<evidence type="ECO:0000256" key="23">
    <source>
        <dbReference type="ARBA" id="ARBA00071863"/>
    </source>
</evidence>
<feature type="binding site" evidence="27">
    <location>
        <position position="232"/>
    </location>
    <ligand>
        <name>ATP</name>
        <dbReference type="ChEBI" id="CHEBI:30616"/>
    </ligand>
</feature>
<evidence type="ECO:0000256" key="10">
    <source>
        <dbReference type="ARBA" id="ARBA00022723"/>
    </source>
</evidence>
<dbReference type="InterPro" id="IPR045860">
    <property type="entry name" value="Snake_toxin-like_sf"/>
</dbReference>
<keyword evidence="19" id="KW-0464">Manganese</keyword>
<evidence type="ECO:0000256" key="9">
    <source>
        <dbReference type="ARBA" id="ARBA00022703"/>
    </source>
</evidence>
<proteinExistence type="inferred from homology"/>
<dbReference type="GO" id="GO:0071363">
    <property type="term" value="P:cellular response to growth factor stimulus"/>
    <property type="evidence" value="ECO:0007669"/>
    <property type="project" value="TreeGrafter"/>
</dbReference>
<feature type="non-terminal residue" evidence="31">
    <location>
        <position position="527"/>
    </location>
</feature>
<name>Q4RW14_TETNG</name>
<dbReference type="PROSITE" id="PS00107">
    <property type="entry name" value="PROTEIN_KINASE_ATP"/>
    <property type="match status" value="1"/>
</dbReference>
<evidence type="ECO:0000256" key="1">
    <source>
        <dbReference type="ARBA" id="ARBA00001936"/>
    </source>
</evidence>
<evidence type="ECO:0000256" key="7">
    <source>
        <dbReference type="ARBA" id="ARBA00022679"/>
    </source>
</evidence>
<evidence type="ECO:0000256" key="4">
    <source>
        <dbReference type="ARBA" id="ARBA00009605"/>
    </source>
</evidence>
<dbReference type="GO" id="GO:0005886">
    <property type="term" value="C:plasma membrane"/>
    <property type="evidence" value="ECO:0007669"/>
    <property type="project" value="UniProtKB-ARBA"/>
</dbReference>
<comment type="caution">
    <text evidence="31">The sequence shown here is derived from an EMBL/GenBank/DDBJ whole genome shotgun (WGS) entry which is preliminary data.</text>
</comment>
<dbReference type="PROSITE" id="PS00108">
    <property type="entry name" value="PROTEIN_KINASE_ST"/>
    <property type="match status" value="1"/>
</dbReference>
<dbReference type="PROSITE" id="PS50011">
    <property type="entry name" value="PROTEIN_KINASE_DOM"/>
    <property type="match status" value="1"/>
</dbReference>
<evidence type="ECO:0000256" key="27">
    <source>
        <dbReference type="PROSITE-ProRule" id="PRU10141"/>
    </source>
</evidence>
<evidence type="ECO:0000256" key="21">
    <source>
        <dbReference type="ARBA" id="ARBA00048773"/>
    </source>
</evidence>
<evidence type="ECO:0000256" key="8">
    <source>
        <dbReference type="ARBA" id="ARBA00022692"/>
    </source>
</evidence>
<gene>
    <name evidence="31" type="ORF">GSTENG00028084001</name>
</gene>
<evidence type="ECO:0000256" key="25">
    <source>
        <dbReference type="ARBA" id="ARBA00083379"/>
    </source>
</evidence>
<dbReference type="SUPFAM" id="SSF56112">
    <property type="entry name" value="Protein kinase-like (PK-like)"/>
    <property type="match status" value="1"/>
</dbReference>
<organism evidence="31">
    <name type="scientific">Tetraodon nigroviridis</name>
    <name type="common">Spotted green pufferfish</name>
    <name type="synonym">Chelonodon nigroviridis</name>
    <dbReference type="NCBI Taxonomy" id="99883"/>
    <lineage>
        <taxon>Eukaryota</taxon>
        <taxon>Metazoa</taxon>
        <taxon>Chordata</taxon>
        <taxon>Craniata</taxon>
        <taxon>Vertebrata</taxon>
        <taxon>Euteleostomi</taxon>
        <taxon>Actinopterygii</taxon>
        <taxon>Neopterygii</taxon>
        <taxon>Teleostei</taxon>
        <taxon>Neoteleostei</taxon>
        <taxon>Acanthomorphata</taxon>
        <taxon>Eupercaria</taxon>
        <taxon>Tetraodontiformes</taxon>
        <taxon>Tetradontoidea</taxon>
        <taxon>Tetraodontidae</taxon>
        <taxon>Tetraodon</taxon>
    </lineage>
</organism>
<feature type="transmembrane region" description="Helical" evidence="28">
    <location>
        <begin position="124"/>
        <end position="148"/>
    </location>
</feature>
<keyword evidence="11" id="KW-0732">Signal</keyword>
<evidence type="ECO:0000256" key="2">
    <source>
        <dbReference type="ARBA" id="ARBA00001946"/>
    </source>
</evidence>
<accession>Q4RW14</accession>
<evidence type="ECO:0000256" key="26">
    <source>
        <dbReference type="ARBA" id="ARBA00093311"/>
    </source>
</evidence>
<feature type="domain" description="GS" evidence="30">
    <location>
        <begin position="175"/>
        <end position="204"/>
    </location>
</feature>
<keyword evidence="16 28" id="KW-1133">Transmembrane helix</keyword>
<dbReference type="OrthoDB" id="69842at2759"/>
<evidence type="ECO:0000259" key="30">
    <source>
        <dbReference type="PROSITE" id="PS51256"/>
    </source>
</evidence>
<dbReference type="InterPro" id="IPR011009">
    <property type="entry name" value="Kinase-like_dom_sf"/>
</dbReference>
<comment type="catalytic activity">
    <reaction evidence="20">
        <text>L-seryl-[receptor-protein] + ATP = O-phospho-L-seryl-[receptor-protein] + ADP + H(+)</text>
        <dbReference type="Rhea" id="RHEA:18673"/>
        <dbReference type="Rhea" id="RHEA-COMP:11022"/>
        <dbReference type="Rhea" id="RHEA-COMP:11023"/>
        <dbReference type="ChEBI" id="CHEBI:15378"/>
        <dbReference type="ChEBI" id="CHEBI:29999"/>
        <dbReference type="ChEBI" id="CHEBI:30616"/>
        <dbReference type="ChEBI" id="CHEBI:83421"/>
        <dbReference type="ChEBI" id="CHEBI:456216"/>
        <dbReference type="EC" id="2.7.11.30"/>
    </reaction>
</comment>
<dbReference type="FunFam" id="3.30.200.20:FF:000023">
    <property type="entry name" value="Receptor protein serine/threonine kinase"/>
    <property type="match status" value="1"/>
</dbReference>
<evidence type="ECO:0000256" key="17">
    <source>
        <dbReference type="ARBA" id="ARBA00023136"/>
    </source>
</evidence>
<comment type="function">
    <text evidence="26">Serine/threonine protein kinase which forms a receptor complex on ligand binding. The receptor complex consists of 2 type II and 2 type I transmembrane serine/threonine kinases. Type II receptors phosphorylate and activate type I receptors which autophosphorylate, then bind and activate SMAD transcriptional regulators, SMAD2 and SMAD3. Receptor for activin AB, activin B, activin E and NODAL. Upon NODAL binding, activation results in increased apoptosis and reduced proliferation through suppression of AKT signaling and the activation of Smad2-dependent signaling pathway in pancreatic beta-cells, trophoblasts, epithelial or neuronal cells. Acts as a positive regulator for macrophage activation partially through down-regulation of PPARG expression.</text>
</comment>
<sequence length="527" mass="59120">ALRCNCTNCETNGYECETDGACMASTYYVEGKEQHIRICINRDSLVPPGHPFYCVSAEGLLNTHCCYEDYCNSIDLKVPGEAGSSDNPEPVPFRLLAFTPFFAFAPVPTKEGLVVGSSWGPVELVAVIAGPVFLLCVLLMVGVFLFQYHQRAYSHRQRLEVEDPSCDHIYLPKDKTLQDLIYDMSTSGSGSGLPLFVQRTVARTIVLQEIIGKGRFGEVWRGKWRGGDVAVKIFSSREERSWFREAEIYQTIMLRHENILGFIAADNKDNGTWTQLWLVSDYHEHGSLFDYLNRYSVTIEGMIKLALSAASGLAHLHMEILGTQGEQAPPAARCGHHLPTPADATLSAGKPGIAHRDLKSKNILVKKNGMCAIADLGLAVRHESITDTIDIAPNQRVGTKRYMAPEVLDETINMKHFDSFKCADIYALGLVYWEIARRCNAGGIHEEYQLPYYDLVPSDPSIDEMRRVVCEQKLRPNVPNWWQSYEALRVMGKIMRECWYANGAARLTALRIKKTLSQLSVEEDVKI</sequence>
<evidence type="ECO:0000256" key="12">
    <source>
        <dbReference type="ARBA" id="ARBA00022741"/>
    </source>
</evidence>
<evidence type="ECO:0000256" key="6">
    <source>
        <dbReference type="ARBA" id="ARBA00022527"/>
    </source>
</evidence>
<dbReference type="EMBL" id="CAAE01014991">
    <property type="protein sequence ID" value="CAG07418.1"/>
    <property type="molecule type" value="Genomic_DNA"/>
</dbReference>
<evidence type="ECO:0000313" key="31">
    <source>
        <dbReference type="EMBL" id="CAG07418.1"/>
    </source>
</evidence>
<evidence type="ECO:0000256" key="19">
    <source>
        <dbReference type="ARBA" id="ARBA00023211"/>
    </source>
</evidence>
<evidence type="ECO:0000256" key="13">
    <source>
        <dbReference type="ARBA" id="ARBA00022777"/>
    </source>
</evidence>
<evidence type="ECO:0000256" key="18">
    <source>
        <dbReference type="ARBA" id="ARBA00023170"/>
    </source>
</evidence>
<dbReference type="InterPro" id="IPR008271">
    <property type="entry name" value="Ser/Thr_kinase_AS"/>
</dbReference>
<evidence type="ECO:0000256" key="28">
    <source>
        <dbReference type="SAM" id="Phobius"/>
    </source>
</evidence>
<dbReference type="Gene3D" id="2.10.60.10">
    <property type="entry name" value="CD59"/>
    <property type="match status" value="1"/>
</dbReference>
<keyword evidence="14 27" id="KW-0067">ATP-binding</keyword>
<dbReference type="InterPro" id="IPR000333">
    <property type="entry name" value="TGFB_receptor"/>
</dbReference>
<evidence type="ECO:0000256" key="3">
    <source>
        <dbReference type="ARBA" id="ARBA00004479"/>
    </source>
</evidence>
<dbReference type="Gene3D" id="3.30.200.20">
    <property type="entry name" value="Phosphorylase Kinase, domain 1"/>
    <property type="match status" value="1"/>
</dbReference>
<evidence type="ECO:0000256" key="16">
    <source>
        <dbReference type="ARBA" id="ARBA00022989"/>
    </source>
</evidence>
<evidence type="ECO:0000256" key="14">
    <source>
        <dbReference type="ARBA" id="ARBA00022840"/>
    </source>
</evidence>
<dbReference type="PANTHER" id="PTHR23255:SF22">
    <property type="entry name" value="ACTIVIN RECEPTOR TYPE-1B"/>
    <property type="match status" value="1"/>
</dbReference>
<dbReference type="PROSITE" id="PS51256">
    <property type="entry name" value="GS"/>
    <property type="match status" value="1"/>
</dbReference>
<keyword evidence="17 28" id="KW-0472">Membrane</keyword>
<dbReference type="InterPro" id="IPR017441">
    <property type="entry name" value="Protein_kinase_ATP_BS"/>
</dbReference>
<reference evidence="31" key="1">
    <citation type="journal article" date="2004" name="Nature">
        <title>Genome duplication in the teleost fish Tetraodon nigroviridis reveals the early vertebrate proto-karyotype.</title>
        <authorList>
            <person name="Jaillon O."/>
            <person name="Aury J.-M."/>
            <person name="Brunet F."/>
            <person name="Petit J.-L."/>
            <person name="Stange-Thomann N."/>
            <person name="Mauceli E."/>
            <person name="Bouneau L."/>
            <person name="Fischer C."/>
            <person name="Ozouf-Costaz C."/>
            <person name="Bernot A."/>
            <person name="Nicaud S."/>
            <person name="Jaffe D."/>
            <person name="Fisher S."/>
            <person name="Lutfalla G."/>
            <person name="Dossat C."/>
            <person name="Segurens B."/>
            <person name="Dasilva C."/>
            <person name="Salanoubat M."/>
            <person name="Levy M."/>
            <person name="Boudet N."/>
            <person name="Castellano S."/>
            <person name="Anthouard V."/>
            <person name="Jubin C."/>
            <person name="Castelli V."/>
            <person name="Katinka M."/>
            <person name="Vacherie B."/>
            <person name="Biemont C."/>
            <person name="Skalli Z."/>
            <person name="Cattolico L."/>
            <person name="Poulain J."/>
            <person name="De Berardinis V."/>
            <person name="Cruaud C."/>
            <person name="Duprat S."/>
            <person name="Brottier P."/>
            <person name="Coutanceau J.-P."/>
            <person name="Gouzy J."/>
            <person name="Parra G."/>
            <person name="Lardier G."/>
            <person name="Chapple C."/>
            <person name="McKernan K.J."/>
            <person name="McEwan P."/>
            <person name="Bosak S."/>
            <person name="Kellis M."/>
            <person name="Volff J.-N."/>
            <person name="Guigo R."/>
            <person name="Zody M.C."/>
            <person name="Mesirov J."/>
            <person name="Lindblad-Toh K."/>
            <person name="Birren B."/>
            <person name="Nusbaum C."/>
            <person name="Kahn D."/>
            <person name="Robinson-Rechavi M."/>
            <person name="Laudet V."/>
            <person name="Schachter V."/>
            <person name="Quetier F."/>
            <person name="Saurin W."/>
            <person name="Scarpelli C."/>
            <person name="Wincker P."/>
            <person name="Lander E.S."/>
            <person name="Weissenbach J."/>
            <person name="Roest Crollius H."/>
        </authorList>
    </citation>
    <scope>NUCLEOTIDE SEQUENCE [LARGE SCALE GENOMIC DNA]</scope>
</reference>
<evidence type="ECO:0000256" key="15">
    <source>
        <dbReference type="ARBA" id="ARBA00022842"/>
    </source>
</evidence>
<dbReference type="Pfam" id="PF07714">
    <property type="entry name" value="PK_Tyr_Ser-Thr"/>
    <property type="match status" value="1"/>
</dbReference>
<dbReference type="GO" id="GO:0046872">
    <property type="term" value="F:metal ion binding"/>
    <property type="evidence" value="ECO:0007669"/>
    <property type="project" value="UniProtKB-KW"/>
</dbReference>
<dbReference type="InterPro" id="IPR003605">
    <property type="entry name" value="GS_dom"/>
</dbReference>
<dbReference type="SMART" id="SM00220">
    <property type="entry name" value="S_TKc"/>
    <property type="match status" value="1"/>
</dbReference>
<dbReference type="EC" id="2.7.11.30" evidence="5"/>
<comment type="cofactor">
    <cofactor evidence="1">
        <name>Mn(2+)</name>
        <dbReference type="ChEBI" id="CHEBI:29035"/>
    </cofactor>
</comment>
<keyword evidence="13" id="KW-0418">Kinase</keyword>
<comment type="catalytic activity">
    <reaction evidence="21">
        <text>L-threonyl-[receptor-protein] + ATP = O-phospho-L-threonyl-[receptor-protein] + ADP + H(+)</text>
        <dbReference type="Rhea" id="RHEA:44880"/>
        <dbReference type="Rhea" id="RHEA-COMP:11024"/>
        <dbReference type="Rhea" id="RHEA-COMP:11025"/>
        <dbReference type="ChEBI" id="CHEBI:15378"/>
        <dbReference type="ChEBI" id="CHEBI:30013"/>
        <dbReference type="ChEBI" id="CHEBI:30616"/>
        <dbReference type="ChEBI" id="CHEBI:61977"/>
        <dbReference type="ChEBI" id="CHEBI:456216"/>
        <dbReference type="EC" id="2.7.11.30"/>
    </reaction>
</comment>
<protein>
    <recommendedName>
        <fullName evidence="23">Activin receptor type-1C</fullName>
        <ecNumber evidence="5">2.7.11.30</ecNumber>
    </recommendedName>
    <alternativeName>
        <fullName evidence="25">Activin receptor type IC</fullName>
    </alternativeName>
    <alternativeName>
        <fullName evidence="24">Activin receptor-like kinase 7</fullName>
    </alternativeName>
</protein>
<evidence type="ECO:0000259" key="29">
    <source>
        <dbReference type="PROSITE" id="PS50011"/>
    </source>
</evidence>
<dbReference type="CDD" id="cd23536">
    <property type="entry name" value="TFP_LU_ECD_ALK4"/>
    <property type="match status" value="1"/>
</dbReference>
<dbReference type="GO" id="GO:0004675">
    <property type="term" value="F:transmembrane receptor protein serine/threonine kinase activity"/>
    <property type="evidence" value="ECO:0007669"/>
    <property type="project" value="UniProtKB-EC"/>
</dbReference>
<dbReference type="InterPro" id="IPR000719">
    <property type="entry name" value="Prot_kinase_dom"/>
</dbReference>
<evidence type="ECO:0000256" key="24">
    <source>
        <dbReference type="ARBA" id="ARBA00078646"/>
    </source>
</evidence>
<dbReference type="GO" id="GO:0043235">
    <property type="term" value="C:receptor complex"/>
    <property type="evidence" value="ECO:0007669"/>
    <property type="project" value="TreeGrafter"/>
</dbReference>
<dbReference type="FunFam" id="1.10.510.10:FF:000045">
    <property type="entry name" value="Receptor protein serine/threonine kinase"/>
    <property type="match status" value="1"/>
</dbReference>
<dbReference type="GO" id="GO:0006915">
    <property type="term" value="P:apoptotic process"/>
    <property type="evidence" value="ECO:0007669"/>
    <property type="project" value="UniProtKB-KW"/>
</dbReference>
<dbReference type="FunFam" id="2.10.60.10:FF:000007">
    <property type="entry name" value="Receptor protein serine/threonine kinase"/>
    <property type="match status" value="1"/>
</dbReference>
<keyword evidence="9" id="KW-0053">Apoptosis</keyword>
<keyword evidence="6" id="KW-0723">Serine/threonine-protein kinase</keyword>
<evidence type="ECO:0000256" key="11">
    <source>
        <dbReference type="ARBA" id="ARBA00022729"/>
    </source>
</evidence>